<proteinExistence type="predicted"/>
<dbReference type="SUPFAM" id="SSF55298">
    <property type="entry name" value="YjgF-like"/>
    <property type="match status" value="1"/>
</dbReference>
<feature type="domain" description="Endoribonuclease L-PSP/chorismate mutase-like" evidence="1">
    <location>
        <begin position="4"/>
        <end position="146"/>
    </location>
</feature>
<accession>A0ABV1KDG0</accession>
<dbReference type="Gene3D" id="3.30.1330.40">
    <property type="entry name" value="RutC-like"/>
    <property type="match status" value="1"/>
</dbReference>
<evidence type="ECO:0000259" key="1">
    <source>
        <dbReference type="Pfam" id="PF14588"/>
    </source>
</evidence>
<dbReference type="PANTHER" id="PTHR43760:SF1">
    <property type="entry name" value="ENDORIBONUCLEASE L-PSP_CHORISMATE MUTASE-LIKE DOMAIN-CONTAINING PROTEIN"/>
    <property type="match status" value="1"/>
</dbReference>
<organism evidence="2 3">
    <name type="scientific">Pseudonocardia nematodicida</name>
    <dbReference type="NCBI Taxonomy" id="1206997"/>
    <lineage>
        <taxon>Bacteria</taxon>
        <taxon>Bacillati</taxon>
        <taxon>Actinomycetota</taxon>
        <taxon>Actinomycetes</taxon>
        <taxon>Pseudonocardiales</taxon>
        <taxon>Pseudonocardiaceae</taxon>
        <taxon>Pseudonocardia</taxon>
    </lineage>
</organism>
<dbReference type="RefSeq" id="WP_349298734.1">
    <property type="nucleotide sequence ID" value="NZ_JBEDNQ010000005.1"/>
</dbReference>
<reference evidence="2 3" key="1">
    <citation type="submission" date="2024-03" db="EMBL/GenBank/DDBJ databases">
        <title>Draft genome sequence of Pseudonocardia nematodicida JCM 31783.</title>
        <authorList>
            <person name="Butdee W."/>
            <person name="Duangmal K."/>
        </authorList>
    </citation>
    <scope>NUCLEOTIDE SEQUENCE [LARGE SCALE GENOMIC DNA]</scope>
    <source>
        <strain evidence="2 3">JCM 31783</strain>
    </source>
</reference>
<protein>
    <submittedName>
        <fullName evidence="2">RidA family protein</fullName>
    </submittedName>
</protein>
<dbReference type="EMBL" id="JBEDNQ010000005">
    <property type="protein sequence ID" value="MEQ3551662.1"/>
    <property type="molecule type" value="Genomic_DNA"/>
</dbReference>
<dbReference type="CDD" id="cd02199">
    <property type="entry name" value="YjgF_YER057c_UK114_like_1"/>
    <property type="match status" value="1"/>
</dbReference>
<gene>
    <name evidence="2" type="ORF">WIS52_14395</name>
</gene>
<evidence type="ECO:0000313" key="2">
    <source>
        <dbReference type="EMBL" id="MEQ3551662.1"/>
    </source>
</evidence>
<dbReference type="InterPro" id="IPR013813">
    <property type="entry name" value="Endoribo_LPSP/chorism_mut-like"/>
</dbReference>
<dbReference type="Pfam" id="PF14588">
    <property type="entry name" value="YjgF_endoribonc"/>
    <property type="match status" value="1"/>
</dbReference>
<evidence type="ECO:0000313" key="3">
    <source>
        <dbReference type="Proteomes" id="UP001494902"/>
    </source>
</evidence>
<comment type="caution">
    <text evidence="2">The sequence shown here is derived from an EMBL/GenBank/DDBJ whole genome shotgun (WGS) entry which is preliminary data.</text>
</comment>
<dbReference type="PANTHER" id="PTHR43760">
    <property type="entry name" value="ENDORIBONUCLEASE-RELATED"/>
    <property type="match status" value="1"/>
</dbReference>
<sequence length="174" mass="18215">MGVEARLADLGLALPPVLAAEAPVRIPFEWARVVGDRVLLSGHGALDPEGRPCPPFGRVPGEVPLEDAQASARRAGLALIASLRRAIGDLDRVQAWTMVNGFVNADPGYGQTTAVLNPLSDLLLDVFGDVGQHARTAIGVGALPLNLPVIASAEVVIAAVTDPDPPWGIDQRDR</sequence>
<name>A0ABV1KDG0_9PSEU</name>
<dbReference type="InterPro" id="IPR035959">
    <property type="entry name" value="RutC-like_sf"/>
</dbReference>
<keyword evidence="3" id="KW-1185">Reference proteome</keyword>
<dbReference type="Proteomes" id="UP001494902">
    <property type="component" value="Unassembled WGS sequence"/>
</dbReference>